<dbReference type="Gene3D" id="3.40.50.2000">
    <property type="entry name" value="Glycogen Phosphorylase B"/>
    <property type="match status" value="2"/>
</dbReference>
<dbReference type="RefSeq" id="WP_162656369.1">
    <property type="nucleotide sequence ID" value="NZ_LR593887.1"/>
</dbReference>
<evidence type="ECO:0000313" key="2">
    <source>
        <dbReference type="Proteomes" id="UP000464378"/>
    </source>
</evidence>
<organism evidence="1">
    <name type="scientific">Tuwongella immobilis</name>
    <dbReference type="NCBI Taxonomy" id="692036"/>
    <lineage>
        <taxon>Bacteria</taxon>
        <taxon>Pseudomonadati</taxon>
        <taxon>Planctomycetota</taxon>
        <taxon>Planctomycetia</taxon>
        <taxon>Gemmatales</taxon>
        <taxon>Gemmataceae</taxon>
        <taxon>Tuwongella</taxon>
    </lineage>
</organism>
<dbReference type="PANTHER" id="PTHR12526:SF600">
    <property type="entry name" value="GLYCOSYL TRANSFERASE GROUP 1"/>
    <property type="match status" value="1"/>
</dbReference>
<keyword evidence="2" id="KW-1185">Reference proteome</keyword>
<keyword evidence="1" id="KW-0808">Transferase</keyword>
<dbReference type="Proteomes" id="UP000464378">
    <property type="component" value="Chromosome"/>
</dbReference>
<proteinExistence type="predicted"/>
<dbReference type="AlphaFoldDB" id="A0A6C2YIQ3"/>
<gene>
    <name evidence="1" type="ORF">GMBLW1_28310</name>
</gene>
<name>A0A6C2YIQ3_9BACT</name>
<dbReference type="InParanoid" id="A0A6C2YIQ3"/>
<accession>A0A6C2YIQ3</accession>
<dbReference type="Pfam" id="PF13692">
    <property type="entry name" value="Glyco_trans_1_4"/>
    <property type="match status" value="1"/>
</dbReference>
<dbReference type="SUPFAM" id="SSF53756">
    <property type="entry name" value="UDP-Glycosyltransferase/glycogen phosphorylase"/>
    <property type="match status" value="1"/>
</dbReference>
<evidence type="ECO:0000313" key="1">
    <source>
        <dbReference type="EMBL" id="VIP01129.1"/>
    </source>
</evidence>
<dbReference type="EMBL" id="LR586016">
    <property type="protein sequence ID" value="VIP01129.1"/>
    <property type="molecule type" value="Genomic_DNA"/>
</dbReference>
<dbReference type="KEGG" id="tim:GMBLW1_28310"/>
<dbReference type="GO" id="GO:0016757">
    <property type="term" value="F:glycosyltransferase activity"/>
    <property type="evidence" value="ECO:0007669"/>
    <property type="project" value="TreeGrafter"/>
</dbReference>
<protein>
    <submittedName>
        <fullName evidence="1">Uncharacterized protein</fullName>
    </submittedName>
</protein>
<dbReference type="PANTHER" id="PTHR12526">
    <property type="entry name" value="GLYCOSYLTRANSFERASE"/>
    <property type="match status" value="1"/>
</dbReference>
<reference evidence="1" key="1">
    <citation type="submission" date="2019-04" db="EMBL/GenBank/DDBJ databases">
        <authorList>
            <consortium name="Science for Life Laboratories"/>
        </authorList>
    </citation>
    <scope>NUCLEOTIDE SEQUENCE</scope>
    <source>
        <strain evidence="1">MBLW1</strain>
    </source>
</reference>
<dbReference type="CDD" id="cd03801">
    <property type="entry name" value="GT4_PimA-like"/>
    <property type="match status" value="1"/>
</dbReference>
<dbReference type="EMBL" id="LR593887">
    <property type="protein sequence ID" value="VTR97683.1"/>
    <property type="molecule type" value="Genomic_DNA"/>
</dbReference>
<sequence length="425" mass="47648">MQRLHIAMLDEELPYPLTSGKRIRSFNLLRRLAMRHRLTWVAHRNADASEVDDAARVMQQYGIRTIVVDRVVPPKSGLGFYARLAWNLTSPFPYSVTSHRSPQLVAAMQQLASEDPVDLWQCEWTPYLASIRDAFGEQLPPTVVMAQNVESLIWKRMAEAESNPAKRWYIREQYRKFDRFEKWAYSQAAMSVAVSDEDATLMRTRYAGRQVAVVDNGVDVAFFQPGPLTERDPYRLLFLGSLDWRPNVDAIQVLLEQVFPAVLAQEPRARLEIVGRQPSPQLRQQVAGMAGVSLFADVADVRPYLARAGRLVVPLRIGGGSRLKILESLATSTPVVTTKVGVEGLHLEDQQHVTVADTPQAMATAIVAGMRSTKALQLQAARGRQRVLERYDWDPLAQRLEQIWFQTLGISAGGTNAPPVLAEVA</sequence>